<sequence>MLSKFPFSIDVLDEFVAEAIPPEVGESNHIHVQPFRDSGQSDEAVQPVAVNNLIIYSPIPPQKYFYMCLTASKHGWPHCRPVIVVDGSALKARFGEMLLAACGHDADDSIFPLAFGSVPSETNESWKWYFEKLRDSIGTRESLTIVADRHKGIKYAASIVYPDVDFGIYVQHLAANLKMMYKDFKIPMKTYFDGASRAYLVSEHQRHMESIQNRNPDMHRYILQANPKKWLRAYFNGWRYAIMTTNIAESLNSVDWKASLSQLISLSTPDK</sequence>
<organism evidence="2 3">
    <name type="scientific">Ficus carica</name>
    <name type="common">Common fig</name>
    <dbReference type="NCBI Taxonomy" id="3494"/>
    <lineage>
        <taxon>Eukaryota</taxon>
        <taxon>Viridiplantae</taxon>
        <taxon>Streptophyta</taxon>
        <taxon>Embryophyta</taxon>
        <taxon>Tracheophyta</taxon>
        <taxon>Spermatophyta</taxon>
        <taxon>Magnoliopsida</taxon>
        <taxon>eudicotyledons</taxon>
        <taxon>Gunneridae</taxon>
        <taxon>Pentapetalae</taxon>
        <taxon>rosids</taxon>
        <taxon>fabids</taxon>
        <taxon>Rosales</taxon>
        <taxon>Moraceae</taxon>
        <taxon>Ficeae</taxon>
        <taxon>Ficus</taxon>
    </lineage>
</organism>
<protein>
    <recommendedName>
        <fullName evidence="1">MULE transposase domain-containing protein</fullName>
    </recommendedName>
</protein>
<dbReference type="Proteomes" id="UP001187192">
    <property type="component" value="Unassembled WGS sequence"/>
</dbReference>
<accession>A0AA88ANJ5</accession>
<evidence type="ECO:0000313" key="2">
    <source>
        <dbReference type="EMBL" id="GMN49423.1"/>
    </source>
</evidence>
<dbReference type="EMBL" id="BTGU01000031">
    <property type="protein sequence ID" value="GMN49423.1"/>
    <property type="molecule type" value="Genomic_DNA"/>
</dbReference>
<reference evidence="2" key="1">
    <citation type="submission" date="2023-07" db="EMBL/GenBank/DDBJ databases">
        <title>draft genome sequence of fig (Ficus carica).</title>
        <authorList>
            <person name="Takahashi T."/>
            <person name="Nishimura K."/>
        </authorList>
    </citation>
    <scope>NUCLEOTIDE SEQUENCE</scope>
</reference>
<dbReference type="InterPro" id="IPR018289">
    <property type="entry name" value="MULE_transposase_dom"/>
</dbReference>
<keyword evidence="3" id="KW-1185">Reference proteome</keyword>
<dbReference type="Pfam" id="PF10551">
    <property type="entry name" value="MULE"/>
    <property type="match status" value="1"/>
</dbReference>
<evidence type="ECO:0000313" key="3">
    <source>
        <dbReference type="Proteomes" id="UP001187192"/>
    </source>
</evidence>
<comment type="caution">
    <text evidence="2">The sequence shown here is derived from an EMBL/GenBank/DDBJ whole genome shotgun (WGS) entry which is preliminary data.</text>
</comment>
<dbReference type="PANTHER" id="PTHR31973:SF113">
    <property type="entry name" value="PROTEIN FAR1-RELATED SEQUENCE 5-LIKE"/>
    <property type="match status" value="1"/>
</dbReference>
<dbReference type="AlphaFoldDB" id="A0AA88ANJ5"/>
<gene>
    <name evidence="2" type="ORF">TIFTF001_018589</name>
</gene>
<name>A0AA88ANJ5_FICCA</name>
<evidence type="ECO:0000259" key="1">
    <source>
        <dbReference type="Pfam" id="PF10551"/>
    </source>
</evidence>
<feature type="domain" description="MULE transposase" evidence="1">
    <location>
        <begin position="82"/>
        <end position="176"/>
    </location>
</feature>
<proteinExistence type="predicted"/>
<dbReference type="PANTHER" id="PTHR31973">
    <property type="entry name" value="POLYPROTEIN, PUTATIVE-RELATED"/>
    <property type="match status" value="1"/>
</dbReference>